<evidence type="ECO:0000256" key="1">
    <source>
        <dbReference type="SAM" id="Phobius"/>
    </source>
</evidence>
<gene>
    <name evidence="2" type="ORF">WA026_001579</name>
</gene>
<dbReference type="AlphaFoldDB" id="A0AAW1UIG6"/>
<dbReference type="Proteomes" id="UP001431783">
    <property type="component" value="Unassembled WGS sequence"/>
</dbReference>
<accession>A0AAW1UIG6</accession>
<name>A0AAW1UIG6_9CUCU</name>
<keyword evidence="3" id="KW-1185">Reference proteome</keyword>
<evidence type="ECO:0000313" key="3">
    <source>
        <dbReference type="Proteomes" id="UP001431783"/>
    </source>
</evidence>
<dbReference type="EMBL" id="JARQZJ010000091">
    <property type="protein sequence ID" value="KAK9883406.1"/>
    <property type="molecule type" value="Genomic_DNA"/>
</dbReference>
<organism evidence="2 3">
    <name type="scientific">Henosepilachna vigintioctopunctata</name>
    <dbReference type="NCBI Taxonomy" id="420089"/>
    <lineage>
        <taxon>Eukaryota</taxon>
        <taxon>Metazoa</taxon>
        <taxon>Ecdysozoa</taxon>
        <taxon>Arthropoda</taxon>
        <taxon>Hexapoda</taxon>
        <taxon>Insecta</taxon>
        <taxon>Pterygota</taxon>
        <taxon>Neoptera</taxon>
        <taxon>Endopterygota</taxon>
        <taxon>Coleoptera</taxon>
        <taxon>Polyphaga</taxon>
        <taxon>Cucujiformia</taxon>
        <taxon>Coccinelloidea</taxon>
        <taxon>Coccinellidae</taxon>
        <taxon>Epilachninae</taxon>
        <taxon>Epilachnini</taxon>
        <taxon>Henosepilachna</taxon>
    </lineage>
</organism>
<protein>
    <submittedName>
        <fullName evidence="2">Uncharacterized protein</fullName>
    </submittedName>
</protein>
<evidence type="ECO:0000313" key="2">
    <source>
        <dbReference type="EMBL" id="KAK9883406.1"/>
    </source>
</evidence>
<keyword evidence="1" id="KW-0472">Membrane</keyword>
<sequence>MTTGTRISAIWIFGILTILWLCFRTISGQDLMCCGHATGSCRNVCEKVSNKKIVNFDMKVIFDNLCFSKRVR</sequence>
<feature type="transmembrane region" description="Helical" evidence="1">
    <location>
        <begin position="6"/>
        <end position="23"/>
    </location>
</feature>
<comment type="caution">
    <text evidence="2">The sequence shown here is derived from an EMBL/GenBank/DDBJ whole genome shotgun (WGS) entry which is preliminary data.</text>
</comment>
<keyword evidence="1" id="KW-1133">Transmembrane helix</keyword>
<reference evidence="2 3" key="1">
    <citation type="submission" date="2023-03" db="EMBL/GenBank/DDBJ databases">
        <title>Genome insight into feeding habits of ladybird beetles.</title>
        <authorList>
            <person name="Li H.-S."/>
            <person name="Huang Y.-H."/>
            <person name="Pang H."/>
        </authorList>
    </citation>
    <scope>NUCLEOTIDE SEQUENCE [LARGE SCALE GENOMIC DNA]</scope>
    <source>
        <strain evidence="2">SYSU_2023b</strain>
        <tissue evidence="2">Whole body</tissue>
    </source>
</reference>
<proteinExistence type="predicted"/>
<keyword evidence="1" id="KW-0812">Transmembrane</keyword>